<dbReference type="InterPro" id="IPR001734">
    <property type="entry name" value="Na/solute_symporter"/>
</dbReference>
<dbReference type="GO" id="GO:0006847">
    <property type="term" value="P:plasma membrane acetate transport"/>
    <property type="evidence" value="ECO:0007669"/>
    <property type="project" value="TreeGrafter"/>
</dbReference>
<keyword evidence="4" id="KW-1003">Cell membrane</keyword>
<keyword evidence="8 10" id="KW-0472">Membrane</keyword>
<dbReference type="Proteomes" id="UP000536534">
    <property type="component" value="Unassembled WGS sequence"/>
</dbReference>
<dbReference type="GO" id="GO:0015123">
    <property type="term" value="F:acetate transmembrane transporter activity"/>
    <property type="evidence" value="ECO:0007669"/>
    <property type="project" value="TreeGrafter"/>
</dbReference>
<feature type="transmembrane region" description="Helical" evidence="10">
    <location>
        <begin position="111"/>
        <end position="129"/>
    </location>
</feature>
<evidence type="ECO:0000256" key="10">
    <source>
        <dbReference type="SAM" id="Phobius"/>
    </source>
</evidence>
<evidence type="ECO:0000256" key="8">
    <source>
        <dbReference type="ARBA" id="ARBA00023136"/>
    </source>
</evidence>
<keyword evidence="3" id="KW-0813">Transport</keyword>
<keyword evidence="7 10" id="KW-1133">Transmembrane helix</keyword>
<organism evidence="11 12">
    <name type="scientific">Thauera phenolivorans</name>
    <dbReference type="NCBI Taxonomy" id="1792543"/>
    <lineage>
        <taxon>Bacteria</taxon>
        <taxon>Pseudomonadati</taxon>
        <taxon>Pseudomonadota</taxon>
        <taxon>Betaproteobacteria</taxon>
        <taxon>Rhodocyclales</taxon>
        <taxon>Zoogloeaceae</taxon>
        <taxon>Thauera</taxon>
    </lineage>
</organism>
<dbReference type="PANTHER" id="PTHR48086:SF6">
    <property type="entry name" value="CATION_ACETATE SYMPORTER ACTP"/>
    <property type="match status" value="1"/>
</dbReference>
<evidence type="ECO:0000256" key="1">
    <source>
        <dbReference type="ARBA" id="ARBA00004651"/>
    </source>
</evidence>
<dbReference type="PROSITE" id="PS50283">
    <property type="entry name" value="NA_SOLUT_SYMP_3"/>
    <property type="match status" value="1"/>
</dbReference>
<dbReference type="EMBL" id="JAAYYV010000314">
    <property type="protein sequence ID" value="NLF55025.1"/>
    <property type="molecule type" value="Genomic_DNA"/>
</dbReference>
<evidence type="ECO:0000256" key="9">
    <source>
        <dbReference type="RuleBase" id="RU362091"/>
    </source>
</evidence>
<feature type="transmembrane region" description="Helical" evidence="10">
    <location>
        <begin position="16"/>
        <end position="34"/>
    </location>
</feature>
<evidence type="ECO:0000313" key="11">
    <source>
        <dbReference type="EMBL" id="NLF55025.1"/>
    </source>
</evidence>
<dbReference type="AlphaFoldDB" id="A0A7X7LXQ6"/>
<evidence type="ECO:0000256" key="2">
    <source>
        <dbReference type="ARBA" id="ARBA00006434"/>
    </source>
</evidence>
<reference evidence="11 12" key="1">
    <citation type="journal article" date="2020" name="Biotechnol. Biofuels">
        <title>New insights from the biogas microbiome by comprehensive genome-resolved metagenomics of nearly 1600 species originating from multiple anaerobic digesters.</title>
        <authorList>
            <person name="Campanaro S."/>
            <person name="Treu L."/>
            <person name="Rodriguez-R L.M."/>
            <person name="Kovalovszki A."/>
            <person name="Ziels R.M."/>
            <person name="Maus I."/>
            <person name="Zhu X."/>
            <person name="Kougias P.G."/>
            <person name="Basile A."/>
            <person name="Luo G."/>
            <person name="Schluter A."/>
            <person name="Konstantinidis K.T."/>
            <person name="Angelidaki I."/>
        </authorList>
    </citation>
    <scope>NUCLEOTIDE SEQUENCE [LARGE SCALE GENOMIC DNA]</scope>
    <source>
        <strain evidence="11">AS06rmzACSIP_256</strain>
    </source>
</reference>
<name>A0A7X7LXQ6_9RHOO</name>
<feature type="transmembrane region" description="Helical" evidence="10">
    <location>
        <begin position="73"/>
        <end position="91"/>
    </location>
</feature>
<evidence type="ECO:0000256" key="4">
    <source>
        <dbReference type="ARBA" id="ARBA00022475"/>
    </source>
</evidence>
<dbReference type="GO" id="GO:0005886">
    <property type="term" value="C:plasma membrane"/>
    <property type="evidence" value="ECO:0007669"/>
    <property type="project" value="UniProtKB-SubCell"/>
</dbReference>
<keyword evidence="5 10" id="KW-0812">Transmembrane</keyword>
<comment type="caution">
    <text evidence="11">The sequence shown here is derived from an EMBL/GenBank/DDBJ whole genome shotgun (WGS) entry which is preliminary data.</text>
</comment>
<protein>
    <submittedName>
        <fullName evidence="11">Cation acetate symporter</fullName>
    </submittedName>
</protein>
<feature type="transmembrane region" description="Helical" evidence="10">
    <location>
        <begin position="40"/>
        <end position="61"/>
    </location>
</feature>
<dbReference type="GO" id="GO:0015293">
    <property type="term" value="F:symporter activity"/>
    <property type="evidence" value="ECO:0007669"/>
    <property type="project" value="UniProtKB-KW"/>
</dbReference>
<comment type="similarity">
    <text evidence="2 9">Belongs to the sodium:solute symporter (SSF) (TC 2.A.21) family.</text>
</comment>
<gene>
    <name evidence="11" type="ORF">GX576_11640</name>
</gene>
<evidence type="ECO:0000256" key="7">
    <source>
        <dbReference type="ARBA" id="ARBA00022989"/>
    </source>
</evidence>
<dbReference type="Gene3D" id="1.20.1730.10">
    <property type="entry name" value="Sodium/glucose cotransporter"/>
    <property type="match status" value="1"/>
</dbReference>
<evidence type="ECO:0000313" key="12">
    <source>
        <dbReference type="Proteomes" id="UP000536534"/>
    </source>
</evidence>
<proteinExistence type="inferred from homology"/>
<dbReference type="PANTHER" id="PTHR48086">
    <property type="entry name" value="SODIUM/PROLINE SYMPORTER-RELATED"/>
    <property type="match status" value="1"/>
</dbReference>
<dbReference type="Pfam" id="PF00474">
    <property type="entry name" value="SSF"/>
    <property type="match status" value="1"/>
</dbReference>
<dbReference type="InterPro" id="IPR038377">
    <property type="entry name" value="Na/Glc_symporter_sf"/>
</dbReference>
<evidence type="ECO:0000256" key="3">
    <source>
        <dbReference type="ARBA" id="ARBA00022448"/>
    </source>
</evidence>
<feature type="non-terminal residue" evidence="11">
    <location>
        <position position="1"/>
    </location>
</feature>
<evidence type="ECO:0000256" key="5">
    <source>
        <dbReference type="ARBA" id="ARBA00022692"/>
    </source>
</evidence>
<accession>A0A7X7LXQ6</accession>
<comment type="subcellular location">
    <subcellularLocation>
        <location evidence="1">Cell membrane</location>
        <topology evidence="1">Multi-pass membrane protein</topology>
    </subcellularLocation>
</comment>
<sequence length="161" mass="17192">RVIMKGKANEATELKVSKYATIGLGVVAVLLGMAFEKMNIAFMVALAFGVAASANFPVLILSMYWKGLTTRGALWGGYSGLFSAVAFVVLSKSVWVDVLGNASPIFPYTQPALFSMPIAFFMTWLFSVLDSSARAATEKDAFEDQYVRAQTGVGAATASSH</sequence>
<keyword evidence="6" id="KW-0769">Symport</keyword>
<dbReference type="InterPro" id="IPR050277">
    <property type="entry name" value="Sodium:Solute_Symporter"/>
</dbReference>
<evidence type="ECO:0000256" key="6">
    <source>
        <dbReference type="ARBA" id="ARBA00022847"/>
    </source>
</evidence>